<comment type="caution">
    <text evidence="1">The sequence shown here is derived from an EMBL/GenBank/DDBJ whole genome shotgun (WGS) entry which is preliminary data.</text>
</comment>
<accession>A0ABV9HXR2</accession>
<organism evidence="1 2">
    <name type="scientific">Dokdonia ponticola</name>
    <dbReference type="NCBI Taxonomy" id="2041041"/>
    <lineage>
        <taxon>Bacteria</taxon>
        <taxon>Pseudomonadati</taxon>
        <taxon>Bacteroidota</taxon>
        <taxon>Flavobacteriia</taxon>
        <taxon>Flavobacteriales</taxon>
        <taxon>Flavobacteriaceae</taxon>
        <taxon>Dokdonia</taxon>
    </lineage>
</organism>
<reference evidence="2" key="1">
    <citation type="journal article" date="2019" name="Int. J. Syst. Evol. Microbiol.">
        <title>The Global Catalogue of Microorganisms (GCM) 10K type strain sequencing project: providing services to taxonomists for standard genome sequencing and annotation.</title>
        <authorList>
            <consortium name="The Broad Institute Genomics Platform"/>
            <consortium name="The Broad Institute Genome Sequencing Center for Infectious Disease"/>
            <person name="Wu L."/>
            <person name="Ma J."/>
        </authorList>
    </citation>
    <scope>NUCLEOTIDE SEQUENCE [LARGE SCALE GENOMIC DNA]</scope>
    <source>
        <strain evidence="2">YJ-61-S</strain>
    </source>
</reference>
<evidence type="ECO:0000313" key="2">
    <source>
        <dbReference type="Proteomes" id="UP001596043"/>
    </source>
</evidence>
<evidence type="ECO:0000313" key="1">
    <source>
        <dbReference type="EMBL" id="MFC4634545.1"/>
    </source>
</evidence>
<dbReference type="EMBL" id="JBHSFV010000006">
    <property type="protein sequence ID" value="MFC4634545.1"/>
    <property type="molecule type" value="Genomic_DNA"/>
</dbReference>
<dbReference type="RefSeq" id="WP_379978903.1">
    <property type="nucleotide sequence ID" value="NZ_JBHSFV010000006.1"/>
</dbReference>
<proteinExistence type="predicted"/>
<name>A0ABV9HXR2_9FLAO</name>
<dbReference type="Proteomes" id="UP001596043">
    <property type="component" value="Unassembled WGS sequence"/>
</dbReference>
<protein>
    <recommendedName>
        <fullName evidence="3">6-bladed beta-propeller</fullName>
    </recommendedName>
</protein>
<gene>
    <name evidence="1" type="ORF">ACFO3O_11540</name>
</gene>
<evidence type="ECO:0008006" key="3">
    <source>
        <dbReference type="Google" id="ProtNLM"/>
    </source>
</evidence>
<sequence>MLVDKNEERLLLFNRASNDVAVMDLDSTEISIHSNFGQDDISHGKINDVNLFFLSDSIYGVSSSNKINMYGLKGNYIESMRFDNYTVAPISNFKLVNDSIVYYVRIPEGNTGRLEYYEYPSEIVVKSNIKSNQESSLVRFPQKDLFTKDYFHPYTYNHFFGFFETKNELFYINSNGANMYVYDLLELHGKLKREVKLNLDYYNQLEIEFGATTDMEESIAQAFCSPIIKGVYTNESNLFVVYKEGFSRDFIRRYADEHEGFPYTERPQSQYYISYFLNEEKVSRDVMIPKEYGEVKFIESADYILSKKYPTEESDLNGTTTYYVLSLTKKNE</sequence>
<keyword evidence="2" id="KW-1185">Reference proteome</keyword>